<feature type="compositionally biased region" description="Basic and acidic residues" evidence="1">
    <location>
        <begin position="39"/>
        <end position="59"/>
    </location>
</feature>
<name>A0A0C3QIJ8_9AGAM</name>
<gene>
    <name evidence="2" type="ORF">M407DRAFT_241630</name>
</gene>
<reference evidence="3" key="2">
    <citation type="submission" date="2015-01" db="EMBL/GenBank/DDBJ databases">
        <title>Evolutionary Origins and Diversification of the Mycorrhizal Mutualists.</title>
        <authorList>
            <consortium name="DOE Joint Genome Institute"/>
            <consortium name="Mycorrhizal Genomics Consortium"/>
            <person name="Kohler A."/>
            <person name="Kuo A."/>
            <person name="Nagy L.G."/>
            <person name="Floudas D."/>
            <person name="Copeland A."/>
            <person name="Barry K.W."/>
            <person name="Cichocki N."/>
            <person name="Veneault-Fourrey C."/>
            <person name="LaButti K."/>
            <person name="Lindquist E.A."/>
            <person name="Lipzen A."/>
            <person name="Lundell T."/>
            <person name="Morin E."/>
            <person name="Murat C."/>
            <person name="Riley R."/>
            <person name="Ohm R."/>
            <person name="Sun H."/>
            <person name="Tunlid A."/>
            <person name="Henrissat B."/>
            <person name="Grigoriev I.V."/>
            <person name="Hibbett D.S."/>
            <person name="Martin F."/>
        </authorList>
    </citation>
    <scope>NUCLEOTIDE SEQUENCE [LARGE SCALE GENOMIC DNA]</scope>
    <source>
        <strain evidence="3">MUT 4182</strain>
    </source>
</reference>
<dbReference type="InterPro" id="IPR022024">
    <property type="entry name" value="DUF3602"/>
</dbReference>
<evidence type="ECO:0000313" key="2">
    <source>
        <dbReference type="EMBL" id="KIO31885.1"/>
    </source>
</evidence>
<dbReference type="STRING" id="1051891.A0A0C3QIJ8"/>
<sequence length="206" mass="21754">MSERNARSVSRGREFASAGRGGAGNMVRSESQSRAQVTRADDGDERGRDIAPRDEDRVVHAGRGGQGNVRSPSRDPVKDAAERAFEDEVLRKARESREVYGVSSGRGGSGNINKSRSRSREPGVSSGRGGLGNIIDHVLHPATRDLEKLDEEERAAADAKPQAVFSHGRGGQGNLGPVAADLPHGTRVSTDGTTHTGRGGQGNIIV</sequence>
<dbReference type="InterPro" id="IPR053203">
    <property type="entry name" value="Cisplatin_resist-associated"/>
</dbReference>
<keyword evidence="3" id="KW-1185">Reference proteome</keyword>
<feature type="compositionally biased region" description="Polar residues" evidence="1">
    <location>
        <begin position="187"/>
        <end position="196"/>
    </location>
</feature>
<evidence type="ECO:0000256" key="1">
    <source>
        <dbReference type="SAM" id="MobiDB-lite"/>
    </source>
</evidence>
<evidence type="ECO:0000313" key="3">
    <source>
        <dbReference type="Proteomes" id="UP000054248"/>
    </source>
</evidence>
<protein>
    <submittedName>
        <fullName evidence="2">Uncharacterized protein</fullName>
    </submittedName>
</protein>
<dbReference type="Proteomes" id="UP000054248">
    <property type="component" value="Unassembled WGS sequence"/>
</dbReference>
<dbReference type="Pfam" id="PF12223">
    <property type="entry name" value="DUF3602"/>
    <property type="match status" value="2"/>
</dbReference>
<feature type="region of interest" description="Disordered" evidence="1">
    <location>
        <begin position="150"/>
        <end position="206"/>
    </location>
</feature>
<feature type="compositionally biased region" description="Basic and acidic residues" evidence="1">
    <location>
        <begin position="72"/>
        <end position="98"/>
    </location>
</feature>
<organism evidence="2 3">
    <name type="scientific">Tulasnella calospora MUT 4182</name>
    <dbReference type="NCBI Taxonomy" id="1051891"/>
    <lineage>
        <taxon>Eukaryota</taxon>
        <taxon>Fungi</taxon>
        <taxon>Dikarya</taxon>
        <taxon>Basidiomycota</taxon>
        <taxon>Agaricomycotina</taxon>
        <taxon>Agaricomycetes</taxon>
        <taxon>Cantharellales</taxon>
        <taxon>Tulasnellaceae</taxon>
        <taxon>Tulasnella</taxon>
    </lineage>
</organism>
<accession>A0A0C3QIJ8</accession>
<dbReference type="AlphaFoldDB" id="A0A0C3QIJ8"/>
<dbReference type="PANTHER" id="PTHR34693">
    <property type="entry name" value="PROTEIN PAR32"/>
    <property type="match status" value="1"/>
</dbReference>
<feature type="compositionally biased region" description="Gly residues" evidence="1">
    <location>
        <begin position="197"/>
        <end position="206"/>
    </location>
</feature>
<dbReference type="PANTHER" id="PTHR34693:SF1">
    <property type="entry name" value="PROTEIN PAR32"/>
    <property type="match status" value="1"/>
</dbReference>
<proteinExistence type="predicted"/>
<feature type="compositionally biased region" description="Basic and acidic residues" evidence="1">
    <location>
        <begin position="1"/>
        <end position="14"/>
    </location>
</feature>
<dbReference type="EMBL" id="KN822959">
    <property type="protein sequence ID" value="KIO31885.1"/>
    <property type="molecule type" value="Genomic_DNA"/>
</dbReference>
<dbReference type="OrthoDB" id="2537432at2759"/>
<dbReference type="HOGENOM" id="CLU_073637_0_0_1"/>
<reference evidence="2 3" key="1">
    <citation type="submission" date="2014-04" db="EMBL/GenBank/DDBJ databases">
        <authorList>
            <consortium name="DOE Joint Genome Institute"/>
            <person name="Kuo A."/>
            <person name="Girlanda M."/>
            <person name="Perotto S."/>
            <person name="Kohler A."/>
            <person name="Nagy L.G."/>
            <person name="Floudas D."/>
            <person name="Copeland A."/>
            <person name="Barry K.W."/>
            <person name="Cichocki N."/>
            <person name="Veneault-Fourrey C."/>
            <person name="LaButti K."/>
            <person name="Lindquist E.A."/>
            <person name="Lipzen A."/>
            <person name="Lundell T."/>
            <person name="Morin E."/>
            <person name="Murat C."/>
            <person name="Sun H."/>
            <person name="Tunlid A."/>
            <person name="Henrissat B."/>
            <person name="Grigoriev I.V."/>
            <person name="Hibbett D.S."/>
            <person name="Martin F."/>
            <person name="Nordberg H.P."/>
            <person name="Cantor M.N."/>
            <person name="Hua S.X."/>
        </authorList>
    </citation>
    <scope>NUCLEOTIDE SEQUENCE [LARGE SCALE GENOMIC DNA]</scope>
    <source>
        <strain evidence="2 3">MUT 4182</strain>
    </source>
</reference>
<feature type="region of interest" description="Disordered" evidence="1">
    <location>
        <begin position="1"/>
        <end position="134"/>
    </location>
</feature>